<dbReference type="Gene3D" id="2.160.20.10">
    <property type="entry name" value="Single-stranded right-handed beta-helix, Pectin lyase-like"/>
    <property type="match status" value="5"/>
</dbReference>
<dbReference type="InterPro" id="IPR018040">
    <property type="entry name" value="Pectinesterase_Tyr_AS"/>
</dbReference>
<dbReference type="EC" id="3.1.1.11" evidence="4"/>
<keyword evidence="8" id="KW-0063">Aspartyl esterase</keyword>
<evidence type="ECO:0000256" key="5">
    <source>
        <dbReference type="ARBA" id="ARBA00022525"/>
    </source>
</evidence>
<dbReference type="PROSITE" id="PS00800">
    <property type="entry name" value="PECTINESTERASE_1"/>
    <property type="match status" value="1"/>
</dbReference>
<evidence type="ECO:0000256" key="10">
    <source>
        <dbReference type="SAM" id="MobiDB-lite"/>
    </source>
</evidence>
<feature type="domain" description="Pectinesterase catalytic" evidence="12">
    <location>
        <begin position="72"/>
        <end position="327"/>
    </location>
</feature>
<evidence type="ECO:0000313" key="13">
    <source>
        <dbReference type="EMBL" id="CZR59142.1"/>
    </source>
</evidence>
<comment type="catalytic activity">
    <reaction evidence="9">
        <text>[(1-&gt;4)-alpha-D-galacturonosyl methyl ester](n) + n H2O = [(1-&gt;4)-alpha-D-galacturonosyl](n) + n methanol + n H(+)</text>
        <dbReference type="Rhea" id="RHEA:22380"/>
        <dbReference type="Rhea" id="RHEA-COMP:14570"/>
        <dbReference type="Rhea" id="RHEA-COMP:14573"/>
        <dbReference type="ChEBI" id="CHEBI:15377"/>
        <dbReference type="ChEBI" id="CHEBI:15378"/>
        <dbReference type="ChEBI" id="CHEBI:17790"/>
        <dbReference type="ChEBI" id="CHEBI:140522"/>
        <dbReference type="ChEBI" id="CHEBI:140523"/>
        <dbReference type="EC" id="3.1.1.11"/>
    </reaction>
</comment>
<accession>A0A1L7X298</accession>
<feature type="domain" description="Pectinesterase catalytic" evidence="12">
    <location>
        <begin position="1148"/>
        <end position="1422"/>
    </location>
</feature>
<dbReference type="GO" id="GO:0045490">
    <property type="term" value="P:pectin catabolic process"/>
    <property type="evidence" value="ECO:0007669"/>
    <property type="project" value="UniProtKB-UniPathway"/>
</dbReference>
<dbReference type="InterPro" id="IPR000070">
    <property type="entry name" value="Pectinesterase_cat"/>
</dbReference>
<comment type="similarity">
    <text evidence="3">Belongs to the pectinesterase family.</text>
</comment>
<dbReference type="UniPathway" id="UPA00545">
    <property type="reaction ID" value="UER00823"/>
</dbReference>
<dbReference type="GO" id="GO:0030599">
    <property type="term" value="F:pectinesterase activity"/>
    <property type="evidence" value="ECO:0007669"/>
    <property type="project" value="UniProtKB-EC"/>
</dbReference>
<name>A0A1L7X298_9HELO</name>
<feature type="compositionally biased region" description="Low complexity" evidence="10">
    <location>
        <begin position="1108"/>
        <end position="1130"/>
    </location>
</feature>
<feature type="chain" id="PRO_5013063839" description="pectinesterase" evidence="11">
    <location>
        <begin position="20"/>
        <end position="2340"/>
    </location>
</feature>
<feature type="domain" description="Pectinesterase catalytic" evidence="12">
    <location>
        <begin position="789"/>
        <end position="1080"/>
    </location>
</feature>
<dbReference type="Proteomes" id="UP000184330">
    <property type="component" value="Unassembled WGS sequence"/>
</dbReference>
<evidence type="ECO:0000256" key="7">
    <source>
        <dbReference type="ARBA" id="ARBA00022801"/>
    </source>
</evidence>
<gene>
    <name evidence="13" type="ORF">PAC_09034</name>
</gene>
<feature type="domain" description="Pectinesterase catalytic" evidence="12">
    <location>
        <begin position="1494"/>
        <end position="1784"/>
    </location>
</feature>
<proteinExistence type="inferred from homology"/>
<evidence type="ECO:0000313" key="14">
    <source>
        <dbReference type="Proteomes" id="UP000184330"/>
    </source>
</evidence>
<evidence type="ECO:0000256" key="9">
    <source>
        <dbReference type="ARBA" id="ARBA00047928"/>
    </source>
</evidence>
<evidence type="ECO:0000256" key="3">
    <source>
        <dbReference type="ARBA" id="ARBA00008891"/>
    </source>
</evidence>
<sequence>MKIPTVLLAALQLASHVGAQTSVTLTNTVVVCPASYSTCSTSSSSNLPASSTSILTTSSSSITATTASSGTVTVDQAGNAQFTAINQAISYAQTFAQPTVVVKAGIYNEAVTVVGNTQVTIIGESSAANDYSQNKVTISNSSTPMTIGSNSVLGITWRNINFINTATGTAAAVSLRGTKNAFYSCQFISSGTAAITSTLGIGLIANSYIEGTDKLFYGYLGMYVYGSTIAATASSSTIIYSHGYSTPVQYSQTVLDSCNIIQKSGTTNTYVYLAGPNGDGSQAIFKSTSMASLIAPGGTRAVGTNGFYGEFNTSGPGSYAYDSKRVDTLMTSSMLSNWTIDYVFAHSFTGYTQSSTSWVDSSVLSAIYAANAIATSSSTPSSSQSSTGTSSTITSSVSTSSQGTTSLVSSNSTVTSSATATSSASASPTCSLPASVPSTAFVVGPSGSCASYTNLTAAIAALPVDSTTQYIYVLAGTYTEQIPAFSRSGATIFRGESTSSLSQSSNIVTLQYSGSVLSSAGGSEAYSVFRSTNYNAKKYAFYNINFVNIAAVTPNYIAIAMDIKAQQVGFYSCGFKSGQGTFLANYGTFYLSGCRIEGSQDFVWGYGAAFISNSIIASNTPGYSIAAQSYVSTYPSQFVFDQCAFVPTTTTSMSQSTYLGRDYSVSARVAIINSFLDGHINPAGWTIKSSTNVTFAEFNNSGPGYVPTSRVSQAQILTDNSAYSAANVLGDVSWIDSSAVVPFSGFPDSLFSATSSTATSTATSTSATASPTTTGLPASSIYVVSLTPNSTEYGSVESAISALPNDGAEKLIIIMPGTYNEQININRTGKVTLRGMTNYTNDFSGNQVTISFNYGVSTSAGQDELTPVINSKKTDGSGLALYNINFVNTFAQTKNYAALAADFYGMNMAAYGCSFIGFQDTLLANQGTQLFSNCYIEGSVDFIWGFSKAYFHQCYIATNTAGASISAQSRSSATASGGYVFDACAITYTSTYGSSFGLSYLGRPYSNYSVAVYKNSYIDKNINQAGWSVWQTSNPQTSNVLFGEYNNVGPSAWTATTARASFATNLTATQVAAYDLGTFLGSTSWIDTDAYNLVPSFTFSASGLNSTTTSTLPTSTPSASANATASHPTSGTTPPSGAVLVSVNSAIANSFANLTAALASLPKDTTSQTIFIYPGSYTEQVSVSRDGPVKIIGYQSGSVGKTYTGNQVTVTYSRGLSVVAPIPAGHTDAETAVISTATSTISFYNIDFINTDNLDGSTASYVTLAASVYGDQIGFYGCSFIGWQDTLLTGNPSGYAYYESSYIEGAIDFIWGYSLSYFKGCTIGAKKSKSCITAQSRASSTAIGGYVFDQCLFTAAPDATVDLTDLVYIGRPYSAYAKVIVKYSYLDSIIQPAGWKVWSATDPRTDYVTFAEYQNTGPGNWENNTAARLAFGNATLLTSDTYTLSNVMASTSWIDMTYWNSITTPQPAVTATPSAGNSTSPPAGACIVSKTVITGQTTYSTIAGCINALPSTATVATIFIYPGTYNEQLTFNRSGATVFQGYASSPRNYSSNQVIITNSYGVNTQSDESNSDSATLYSRGKNVKFYNINFFNTFGTAQDYASLAFAIGNNGNASFYGCQLKGNQDTFDVNAGASIFAYNSYIEGSVDFIWGSGSIYFLASTIAPNEGGDSIAADKRAANTSLGGIVFDQCTVTPAPGSSVAAGSVFLGRPWNANARVAYIKTYLDSCISAAGWSQWSTSSPETDGVFFGEYQNAGPGAVSTSRASFSHQMTDLEAIAFEIANFFPSTTWIDFTALAISPFVVSSTPQTVTITSTILPTGSVPVVTQTSTALSLFTTSIPLSIITKNETDKASSTIFTTESDVYQSDVVTFTTTSFSTIIPAPKTTTVTIDDVVSSTLTLRGASSTEVLLKTSKITRTTIITPSPITVYQTVVVSDIAVSTVPPKTVSQVITAISSSITTSTSTPKGKTEVLKSTSTILESFTAVTPSVKITQTSLVLSTSLKISTPKGVTQTSIFYTTIAAPAPTTVAAKKGVTLYISSTSVVFKTSKTTITATCTPAAKVKRYYFIDESLDERDIVRRDTSSSSSSSIPTITVYTTLPQSTSTSVFLLSTASTTTIYASKSTSTATFTSYIYKTSTIPGSTFATTISSTKIVEKSTALPVSTSTILVDLEGTSIATVSLKGVTSTSTSIIYSTAKTSTSTAPGITVQALTSSTLVSTQYTALPTQTILSTVTSLKLATSIIILPTPTVTSTSLLLITSKTTSTPPAITEIVTLIETSVIKSTTTLPVVTSLVLKTSSVSETEATITSTGTTIKTTVVKSTSTIWSTVTKTSKGAGVCTA</sequence>
<keyword evidence="7" id="KW-0378">Hydrolase</keyword>
<evidence type="ECO:0000256" key="4">
    <source>
        <dbReference type="ARBA" id="ARBA00013229"/>
    </source>
</evidence>
<feature type="region of interest" description="Disordered" evidence="10">
    <location>
        <begin position="376"/>
        <end position="409"/>
    </location>
</feature>
<keyword evidence="6 11" id="KW-0732">Signal</keyword>
<dbReference type="FunFam" id="2.160.20.10:FF:000014">
    <property type="entry name" value="Pectinesterase"/>
    <property type="match status" value="3"/>
</dbReference>
<dbReference type="OrthoDB" id="2019149at2759"/>
<evidence type="ECO:0000256" key="2">
    <source>
        <dbReference type="ARBA" id="ARBA00005184"/>
    </source>
</evidence>
<feature type="region of interest" description="Disordered" evidence="10">
    <location>
        <begin position="1108"/>
        <end position="1134"/>
    </location>
</feature>
<keyword evidence="5" id="KW-0964">Secreted</keyword>
<dbReference type="PANTHER" id="PTHR31321:SF58">
    <property type="entry name" value="METHYLESTERASE, PUTATIVE-RELATED"/>
    <property type="match status" value="1"/>
</dbReference>
<feature type="signal peptide" evidence="11">
    <location>
        <begin position="1"/>
        <end position="19"/>
    </location>
</feature>
<dbReference type="InterPro" id="IPR012334">
    <property type="entry name" value="Pectin_lyas_fold"/>
</dbReference>
<dbReference type="STRING" id="576137.A0A1L7X298"/>
<dbReference type="SUPFAM" id="SSF51126">
    <property type="entry name" value="Pectin lyase-like"/>
    <property type="match status" value="5"/>
</dbReference>
<evidence type="ECO:0000256" key="8">
    <source>
        <dbReference type="ARBA" id="ARBA00023085"/>
    </source>
</evidence>
<protein>
    <recommendedName>
        <fullName evidence="4">pectinesterase</fullName>
        <ecNumber evidence="4">3.1.1.11</ecNumber>
    </recommendedName>
</protein>
<dbReference type="InterPro" id="IPR011050">
    <property type="entry name" value="Pectin_lyase_fold/virulence"/>
</dbReference>
<keyword evidence="14" id="KW-1185">Reference proteome</keyword>
<comment type="subcellular location">
    <subcellularLocation>
        <location evidence="1">Secreted</location>
    </subcellularLocation>
</comment>
<reference evidence="13 14" key="1">
    <citation type="submission" date="2016-03" db="EMBL/GenBank/DDBJ databases">
        <authorList>
            <person name="Ploux O."/>
        </authorList>
    </citation>
    <scope>NUCLEOTIDE SEQUENCE [LARGE SCALE GENOMIC DNA]</scope>
    <source>
        <strain evidence="13 14">UAMH 11012</strain>
    </source>
</reference>
<dbReference type="GO" id="GO:0005576">
    <property type="term" value="C:extracellular region"/>
    <property type="evidence" value="ECO:0007669"/>
    <property type="project" value="UniProtKB-SubCell"/>
</dbReference>
<dbReference type="Pfam" id="PF01095">
    <property type="entry name" value="Pectinesterase"/>
    <property type="match status" value="5"/>
</dbReference>
<feature type="domain" description="Pectinesterase catalytic" evidence="12">
    <location>
        <begin position="442"/>
        <end position="717"/>
    </location>
</feature>
<comment type="pathway">
    <text evidence="2">Glycan metabolism; pectin degradation; 2-dehydro-3-deoxy-D-gluconate from pectin: step 1/5.</text>
</comment>
<evidence type="ECO:0000256" key="6">
    <source>
        <dbReference type="ARBA" id="ARBA00022729"/>
    </source>
</evidence>
<organism evidence="13 14">
    <name type="scientific">Phialocephala subalpina</name>
    <dbReference type="NCBI Taxonomy" id="576137"/>
    <lineage>
        <taxon>Eukaryota</taxon>
        <taxon>Fungi</taxon>
        <taxon>Dikarya</taxon>
        <taxon>Ascomycota</taxon>
        <taxon>Pezizomycotina</taxon>
        <taxon>Leotiomycetes</taxon>
        <taxon>Helotiales</taxon>
        <taxon>Mollisiaceae</taxon>
        <taxon>Phialocephala</taxon>
        <taxon>Phialocephala fortinii species complex</taxon>
    </lineage>
</organism>
<evidence type="ECO:0000256" key="1">
    <source>
        <dbReference type="ARBA" id="ARBA00004613"/>
    </source>
</evidence>
<dbReference type="EMBL" id="FJOG01000013">
    <property type="protein sequence ID" value="CZR59142.1"/>
    <property type="molecule type" value="Genomic_DNA"/>
</dbReference>
<evidence type="ECO:0000256" key="11">
    <source>
        <dbReference type="SAM" id="SignalP"/>
    </source>
</evidence>
<dbReference type="GO" id="GO:0042545">
    <property type="term" value="P:cell wall modification"/>
    <property type="evidence" value="ECO:0007669"/>
    <property type="project" value="InterPro"/>
</dbReference>
<evidence type="ECO:0000259" key="12">
    <source>
        <dbReference type="Pfam" id="PF01095"/>
    </source>
</evidence>
<dbReference type="PANTHER" id="PTHR31321">
    <property type="entry name" value="ACYL-COA THIOESTER HYDROLASE YBHC-RELATED"/>
    <property type="match status" value="1"/>
</dbReference>